<dbReference type="Gene3D" id="1.10.101.10">
    <property type="entry name" value="PGBD-like superfamily/PGBD"/>
    <property type="match status" value="1"/>
</dbReference>
<dbReference type="InterPro" id="IPR007921">
    <property type="entry name" value="CHAP_dom"/>
</dbReference>
<dbReference type="Proteomes" id="UP000640531">
    <property type="component" value="Unassembled WGS sequence"/>
</dbReference>
<dbReference type="InterPro" id="IPR036366">
    <property type="entry name" value="PGBDSf"/>
</dbReference>
<dbReference type="InterPro" id="IPR038765">
    <property type="entry name" value="Papain-like_cys_pep_sf"/>
</dbReference>
<dbReference type="Pfam" id="PF01471">
    <property type="entry name" value="PG_binding_1"/>
    <property type="match status" value="1"/>
</dbReference>
<dbReference type="InterPro" id="IPR036365">
    <property type="entry name" value="PGBD-like_sf"/>
</dbReference>
<comment type="caution">
    <text evidence="3">The sequence shown here is derived from an EMBL/GenBank/DDBJ whole genome shotgun (WGS) entry which is preliminary data.</text>
</comment>
<name>A0ABR8FCX0_9NOST</name>
<feature type="domain" description="Peptidoglycan binding-like" evidence="1">
    <location>
        <begin position="279"/>
        <end position="333"/>
    </location>
</feature>
<proteinExistence type="predicted"/>
<dbReference type="SUPFAM" id="SSF47090">
    <property type="entry name" value="PGBD-like"/>
    <property type="match status" value="1"/>
</dbReference>
<evidence type="ECO:0000259" key="1">
    <source>
        <dbReference type="Pfam" id="PF01471"/>
    </source>
</evidence>
<evidence type="ECO:0000313" key="3">
    <source>
        <dbReference type="EMBL" id="MBD2568077.1"/>
    </source>
</evidence>
<evidence type="ECO:0000259" key="2">
    <source>
        <dbReference type="Pfam" id="PF05257"/>
    </source>
</evidence>
<dbReference type="Gene3D" id="3.90.1720.10">
    <property type="entry name" value="endopeptidase domain like (from Nostoc punctiforme)"/>
    <property type="match status" value="1"/>
</dbReference>
<dbReference type="EMBL" id="JACJST010000006">
    <property type="protein sequence ID" value="MBD2568077.1"/>
    <property type="molecule type" value="Genomic_DNA"/>
</dbReference>
<keyword evidence="4" id="KW-1185">Reference proteome</keyword>
<protein>
    <submittedName>
        <fullName evidence="3">Peptidoglycan-binding protein</fullName>
    </submittedName>
</protein>
<accession>A0ABR8FCX0</accession>
<gene>
    <name evidence="3" type="ORF">H6G59_09180</name>
</gene>
<dbReference type="SUPFAM" id="SSF54001">
    <property type="entry name" value="Cysteine proteinases"/>
    <property type="match status" value="1"/>
</dbReference>
<dbReference type="Pfam" id="PF05257">
    <property type="entry name" value="CHAP"/>
    <property type="match status" value="1"/>
</dbReference>
<organism evidence="3 4">
    <name type="scientific">Anabaena lutea FACHB-196</name>
    <dbReference type="NCBI Taxonomy" id="2692881"/>
    <lineage>
        <taxon>Bacteria</taxon>
        <taxon>Bacillati</taxon>
        <taxon>Cyanobacteriota</taxon>
        <taxon>Cyanophyceae</taxon>
        <taxon>Nostocales</taxon>
        <taxon>Nostocaceae</taxon>
        <taxon>Anabaena</taxon>
    </lineage>
</organism>
<reference evidence="3 4" key="1">
    <citation type="journal article" date="2020" name="ISME J.">
        <title>Comparative genomics reveals insights into cyanobacterial evolution and habitat adaptation.</title>
        <authorList>
            <person name="Chen M.Y."/>
            <person name="Teng W.K."/>
            <person name="Zhao L."/>
            <person name="Hu C.X."/>
            <person name="Zhou Y.K."/>
            <person name="Han B.P."/>
            <person name="Song L.R."/>
            <person name="Shu W.S."/>
        </authorList>
    </citation>
    <scope>NUCLEOTIDE SEQUENCE [LARGE SCALE GENOMIC DNA]</scope>
    <source>
        <strain evidence="3 4">FACHB-196</strain>
    </source>
</reference>
<dbReference type="RefSeq" id="WP_190713637.1">
    <property type="nucleotide sequence ID" value="NZ_JACJST010000006.1"/>
</dbReference>
<dbReference type="InterPro" id="IPR002477">
    <property type="entry name" value="Peptidoglycan-bd-like"/>
</dbReference>
<feature type="domain" description="Peptidase C51" evidence="2">
    <location>
        <begin position="399"/>
        <end position="491"/>
    </location>
</feature>
<sequence length="514" mass="57760">MTGHPHGVWIWNLPVLGSNYLNRLIQSKVKRVYLKVFDAKSKPMFWAKNPSFGGDQCTLEIIKQFKDQGIQVYGWGYHYGTPDITAQVGAVKQALDCGLDGYILDLEVEVEAASTHNDVKKLLQALRPLVPAGTLGYTSFGHPGFHPDIPWKILDDICDLAFPQIYFEKFGFGKTNEDEVQDCLKAHTDKGLTKPILPIWGSEPDSKNPASASELQSYLNRFPGSSIYRLPEFRDGNLERSQAWNLIYSDQPLVNTGGSEAKDFELPPLTRVLRQGTKGEDVEALQKILKVLGFNVGDVDGDFGTDTENAVRAFQTKAGITIDGEVYTLTWKELGGRFDDQSVIISPEKPRIKLANFAENEANKELQWTSASSEAEKYLEIFRVPMQRLKHIGTAKVFYDWCGAFVYYCCRESEIDVPIQPDGFWATMALVESWQYWAKKKGFWFPNGSITPNRGDIVIFDWASTRGAYNHIGIVRGYTPGNTTFLTSEGNKSNRSGNFVRNLSDVEGFIRITI</sequence>
<evidence type="ECO:0000313" key="4">
    <source>
        <dbReference type="Proteomes" id="UP000640531"/>
    </source>
</evidence>